<protein>
    <submittedName>
        <fullName evidence="9">Site-specific integrase</fullName>
    </submittedName>
</protein>
<keyword evidence="5" id="KW-0233">DNA recombination</keyword>
<dbReference type="Pfam" id="PF00589">
    <property type="entry name" value="Phage_integrase"/>
    <property type="match status" value="1"/>
</dbReference>
<organism evidence="9">
    <name type="scientific">Christensenella massiliensis</name>
    <dbReference type="NCBI Taxonomy" id="1805714"/>
    <lineage>
        <taxon>Bacteria</taxon>
        <taxon>Bacillati</taxon>
        <taxon>Bacillota</taxon>
        <taxon>Clostridia</taxon>
        <taxon>Christensenellales</taxon>
        <taxon>Christensenellaceae</taxon>
        <taxon>Christensenella</taxon>
    </lineage>
</organism>
<dbReference type="InterPro" id="IPR002104">
    <property type="entry name" value="Integrase_catalytic"/>
</dbReference>
<evidence type="ECO:0000256" key="2">
    <source>
        <dbReference type="ARBA" id="ARBA00008857"/>
    </source>
</evidence>
<feature type="domain" description="Core-binding (CB)" evidence="8">
    <location>
        <begin position="62"/>
        <end position="144"/>
    </location>
</feature>
<comment type="function">
    <text evidence="1">Site-specific tyrosine recombinase, which acts by catalyzing the cutting and rejoining of the recombining DNA molecules.</text>
</comment>
<dbReference type="Gene3D" id="1.10.150.130">
    <property type="match status" value="1"/>
</dbReference>
<evidence type="ECO:0000259" key="7">
    <source>
        <dbReference type="PROSITE" id="PS51898"/>
    </source>
</evidence>
<keyword evidence="4 6" id="KW-0238">DNA-binding</keyword>
<sequence length="376" mass="43700">MPIYKMNGRRDGKQKYRVRINYIDALGKARQVDRVTYGSDEAKILELKLQQDIRQEAPAKRMTLRELFREYCNIRKNEMRESTLDKFKHITKNHILPELGNLKLSKITPSILAQWKMSIEDKGLALTTKQSAYSPLRAMLNYAVKMEYIPKNPLDKVGNFKSSGDIKKEMDFYTPQEFKRFLSAARQNAQEAEERGFLSEWDYYVFFAIAFYTGLRKGEIHALQWSDISGSFLSVKRSIAQKLKGGDRETAPKNKASVRTLQIPVPLLTILEEHKKRWKKHEGFSASYRVCGGEKCLRDTSVENRNKRFAEAAGVKKIRIHDFRHSHVSLLANKGINIQEIARRLGHSNIEMTWNTYSHLYPKEEERAIKILNKIV</sequence>
<dbReference type="Gene3D" id="1.10.443.10">
    <property type="entry name" value="Intergrase catalytic core"/>
    <property type="match status" value="1"/>
</dbReference>
<accession>A0AAU8A673</accession>
<dbReference type="PANTHER" id="PTHR30349:SF64">
    <property type="entry name" value="PROPHAGE INTEGRASE INTD-RELATED"/>
    <property type="match status" value="1"/>
</dbReference>
<evidence type="ECO:0000256" key="3">
    <source>
        <dbReference type="ARBA" id="ARBA00022908"/>
    </source>
</evidence>
<evidence type="ECO:0000256" key="6">
    <source>
        <dbReference type="PROSITE-ProRule" id="PRU01248"/>
    </source>
</evidence>
<feature type="domain" description="Tyr recombinase" evidence="7">
    <location>
        <begin position="168"/>
        <end position="370"/>
    </location>
</feature>
<evidence type="ECO:0000256" key="4">
    <source>
        <dbReference type="ARBA" id="ARBA00023125"/>
    </source>
</evidence>
<dbReference type="InterPro" id="IPR013762">
    <property type="entry name" value="Integrase-like_cat_sf"/>
</dbReference>
<evidence type="ECO:0000256" key="1">
    <source>
        <dbReference type="ARBA" id="ARBA00003283"/>
    </source>
</evidence>
<dbReference type="SUPFAM" id="SSF56349">
    <property type="entry name" value="DNA breaking-rejoining enzymes"/>
    <property type="match status" value="1"/>
</dbReference>
<evidence type="ECO:0000313" key="9">
    <source>
        <dbReference type="EMBL" id="XCC61680.1"/>
    </source>
</evidence>
<dbReference type="InterPro" id="IPR004107">
    <property type="entry name" value="Integrase_SAM-like_N"/>
</dbReference>
<comment type="similarity">
    <text evidence="2">Belongs to the 'phage' integrase family.</text>
</comment>
<dbReference type="AlphaFoldDB" id="A0AAU8A673"/>
<evidence type="ECO:0000259" key="8">
    <source>
        <dbReference type="PROSITE" id="PS51900"/>
    </source>
</evidence>
<evidence type="ECO:0000256" key="5">
    <source>
        <dbReference type="ARBA" id="ARBA00023172"/>
    </source>
</evidence>
<proteinExistence type="inferred from homology"/>
<dbReference type="GO" id="GO:0003677">
    <property type="term" value="F:DNA binding"/>
    <property type="evidence" value="ECO:0007669"/>
    <property type="project" value="UniProtKB-UniRule"/>
</dbReference>
<dbReference type="Pfam" id="PF14659">
    <property type="entry name" value="Phage_int_SAM_3"/>
    <property type="match status" value="1"/>
</dbReference>
<dbReference type="EMBL" id="CP117826">
    <property type="protein sequence ID" value="XCC61680.1"/>
    <property type="molecule type" value="Genomic_DNA"/>
</dbReference>
<dbReference type="PROSITE" id="PS51900">
    <property type="entry name" value="CB"/>
    <property type="match status" value="1"/>
</dbReference>
<dbReference type="CDD" id="cd01189">
    <property type="entry name" value="INT_ICEBs1_C_like"/>
    <property type="match status" value="1"/>
</dbReference>
<dbReference type="InterPro" id="IPR050090">
    <property type="entry name" value="Tyrosine_recombinase_XerCD"/>
</dbReference>
<reference evidence="9" key="1">
    <citation type="submission" date="2023-02" db="EMBL/GenBank/DDBJ databases">
        <title>Gut commensal Christensenella minuta modulates host metabolism via a new class of secondary bile acids.</title>
        <authorList>
            <person name="Liu C."/>
        </authorList>
    </citation>
    <scope>NUCLEOTIDE SEQUENCE</scope>
    <source>
        <strain evidence="9">CA70</strain>
    </source>
</reference>
<dbReference type="GO" id="GO:0015074">
    <property type="term" value="P:DNA integration"/>
    <property type="evidence" value="ECO:0007669"/>
    <property type="project" value="UniProtKB-KW"/>
</dbReference>
<gene>
    <name evidence="9" type="ORF">PUP29_09100</name>
</gene>
<dbReference type="RefSeq" id="WP_353423076.1">
    <property type="nucleotide sequence ID" value="NZ_CP117826.1"/>
</dbReference>
<dbReference type="GO" id="GO:0006310">
    <property type="term" value="P:DNA recombination"/>
    <property type="evidence" value="ECO:0007669"/>
    <property type="project" value="UniProtKB-KW"/>
</dbReference>
<dbReference type="InterPro" id="IPR010998">
    <property type="entry name" value="Integrase_recombinase_N"/>
</dbReference>
<dbReference type="InterPro" id="IPR044068">
    <property type="entry name" value="CB"/>
</dbReference>
<dbReference type="InterPro" id="IPR011010">
    <property type="entry name" value="DNA_brk_join_enz"/>
</dbReference>
<dbReference type="PANTHER" id="PTHR30349">
    <property type="entry name" value="PHAGE INTEGRASE-RELATED"/>
    <property type="match status" value="1"/>
</dbReference>
<dbReference type="PROSITE" id="PS51898">
    <property type="entry name" value="TYR_RECOMBINASE"/>
    <property type="match status" value="1"/>
</dbReference>
<name>A0AAU8A673_9FIRM</name>
<keyword evidence="3" id="KW-0229">DNA integration</keyword>